<protein>
    <submittedName>
        <fullName evidence="1">Uncharacterized protein</fullName>
    </submittedName>
</protein>
<reference evidence="1 2" key="1">
    <citation type="submission" date="2019-03" db="EMBL/GenBank/DDBJ databases">
        <title>Sequencing the genomes of 1000 actinobacteria strains.</title>
        <authorList>
            <person name="Klenk H.-P."/>
        </authorList>
    </citation>
    <scope>NUCLEOTIDE SEQUENCE [LARGE SCALE GENOMIC DNA]</scope>
    <source>
        <strain evidence="1 2">DSM 44969</strain>
    </source>
</reference>
<gene>
    <name evidence="1" type="ORF">EV378_3508</name>
</gene>
<keyword evidence="2" id="KW-1185">Reference proteome</keyword>
<dbReference type="Proteomes" id="UP000295560">
    <property type="component" value="Unassembled WGS sequence"/>
</dbReference>
<proteinExistence type="predicted"/>
<sequence length="189" mass="19980">MTAGRLRDAIAGLCATAVPGSPPTGAELDRSAAALADTRHPLDAQAYTVATARWLADLDHRCEHPDRVATALLDHLGTLFVGASLRTGEPSSDLLAGVRTHATEPPPDVMVLSDTLLHVVGDDLPHDHLAHIDELCDHAVPAADSLHAADSIFYTPEARSSLEGFARLNLARTRQAMSARNPQPTGGPR</sequence>
<dbReference type="RefSeq" id="WP_132426699.1">
    <property type="nucleotide sequence ID" value="NZ_SMFZ01000001.1"/>
</dbReference>
<name>A0A4V2PJA0_PSEEN</name>
<dbReference type="EMBL" id="SMFZ01000001">
    <property type="protein sequence ID" value="TCK27636.1"/>
    <property type="molecule type" value="Genomic_DNA"/>
</dbReference>
<evidence type="ECO:0000313" key="2">
    <source>
        <dbReference type="Proteomes" id="UP000295560"/>
    </source>
</evidence>
<accession>A0A4V2PJA0</accession>
<organism evidence="1 2">
    <name type="scientific">Pseudonocardia endophytica</name>
    <dbReference type="NCBI Taxonomy" id="401976"/>
    <lineage>
        <taxon>Bacteria</taxon>
        <taxon>Bacillati</taxon>
        <taxon>Actinomycetota</taxon>
        <taxon>Actinomycetes</taxon>
        <taxon>Pseudonocardiales</taxon>
        <taxon>Pseudonocardiaceae</taxon>
        <taxon>Pseudonocardia</taxon>
    </lineage>
</organism>
<evidence type="ECO:0000313" key="1">
    <source>
        <dbReference type="EMBL" id="TCK27636.1"/>
    </source>
</evidence>
<dbReference type="AlphaFoldDB" id="A0A4V2PJA0"/>
<comment type="caution">
    <text evidence="1">The sequence shown here is derived from an EMBL/GenBank/DDBJ whole genome shotgun (WGS) entry which is preliminary data.</text>
</comment>